<dbReference type="Pfam" id="PF00571">
    <property type="entry name" value="CBS"/>
    <property type="match status" value="2"/>
</dbReference>
<dbReference type="AlphaFoldDB" id="A0A075MUH1"/>
<evidence type="ECO:0000259" key="4">
    <source>
        <dbReference type="PROSITE" id="PS51901"/>
    </source>
</evidence>
<evidence type="ECO:0000256" key="1">
    <source>
        <dbReference type="ARBA" id="ARBA00023122"/>
    </source>
</evidence>
<dbReference type="InterPro" id="IPR000644">
    <property type="entry name" value="CBS_dom"/>
</dbReference>
<dbReference type="InterPro" id="IPR044065">
    <property type="entry name" value="ACP_MB"/>
</dbReference>
<organism evidence="5 6">
    <name type="scientific">Candidatus Nitrososphaera evergladensis SR1</name>
    <dbReference type="NCBI Taxonomy" id="1459636"/>
    <lineage>
        <taxon>Archaea</taxon>
        <taxon>Nitrososphaerota</taxon>
        <taxon>Nitrososphaeria</taxon>
        <taxon>Nitrososphaerales</taxon>
        <taxon>Nitrososphaeraceae</taxon>
        <taxon>Nitrososphaera</taxon>
    </lineage>
</organism>
<dbReference type="SMART" id="SM00116">
    <property type="entry name" value="CBS"/>
    <property type="match status" value="2"/>
</dbReference>
<keyword evidence="1 2" id="KW-0129">CBS domain</keyword>
<feature type="domain" description="CBS" evidence="3">
    <location>
        <begin position="90"/>
        <end position="145"/>
    </location>
</feature>
<dbReference type="InterPro" id="IPR051257">
    <property type="entry name" value="Diverse_CBS-Domain"/>
</dbReference>
<dbReference type="EMBL" id="CP007174">
    <property type="protein sequence ID" value="AIF85311.1"/>
    <property type="molecule type" value="Genomic_DNA"/>
</dbReference>
<reference evidence="5 6" key="1">
    <citation type="journal article" date="2014" name="PLoS ONE">
        <title>Genome Sequence of Candidatus Nitrososphaera evergladensis from Group I.1b Enriched from Everglades Soil Reveals Novel Genomic Features of the Ammonia-Oxidizing Archaea.</title>
        <authorList>
            <person name="Zhalnina K.V."/>
            <person name="Dias R."/>
            <person name="Leonard M.T."/>
            <person name="Dorr de Quadros P."/>
            <person name="Camargo F.A."/>
            <person name="Drew J.C."/>
            <person name="Farmerie W.G."/>
            <person name="Daroub S.H."/>
            <person name="Triplett E.W."/>
        </authorList>
    </citation>
    <scope>NUCLEOTIDE SEQUENCE [LARGE SCALE GENOMIC DNA]</scope>
    <source>
        <strain evidence="5 6">SR1</strain>
    </source>
</reference>
<proteinExistence type="predicted"/>
<dbReference type="HOGENOM" id="CLU_040681_7_0_2"/>
<evidence type="ECO:0000313" key="5">
    <source>
        <dbReference type="EMBL" id="AIF85311.1"/>
    </source>
</evidence>
<dbReference type="eggNOG" id="arCOG00606">
    <property type="taxonomic scope" value="Archaea"/>
</dbReference>
<dbReference type="Gene3D" id="3.10.580.10">
    <property type="entry name" value="CBS-domain"/>
    <property type="match status" value="1"/>
</dbReference>
<protein>
    <submittedName>
        <fullName evidence="5">Putative signal-transduction protein containing cAMP-binding and CBS domains</fullName>
    </submittedName>
</protein>
<name>A0A075MUH1_9ARCH</name>
<dbReference type="InterPro" id="IPR046342">
    <property type="entry name" value="CBS_dom_sf"/>
</dbReference>
<dbReference type="SUPFAM" id="SSF54631">
    <property type="entry name" value="CBS-domain pair"/>
    <property type="match status" value="1"/>
</dbReference>
<dbReference type="STRING" id="1459636.NTE_03282"/>
<dbReference type="PANTHER" id="PTHR43080:SF2">
    <property type="entry name" value="CBS DOMAIN-CONTAINING PROTEIN"/>
    <property type="match status" value="1"/>
</dbReference>
<feature type="domain" description="CBS" evidence="3">
    <location>
        <begin position="26"/>
        <end position="83"/>
    </location>
</feature>
<feature type="domain" description="ACP-type MB" evidence="4">
    <location>
        <begin position="163"/>
        <end position="198"/>
    </location>
</feature>
<evidence type="ECO:0000256" key="2">
    <source>
        <dbReference type="PROSITE-ProRule" id="PRU00703"/>
    </source>
</evidence>
<dbReference type="PANTHER" id="PTHR43080">
    <property type="entry name" value="CBS DOMAIN-CONTAINING PROTEIN CBSX3, MITOCHONDRIAL"/>
    <property type="match status" value="1"/>
</dbReference>
<keyword evidence="6" id="KW-1185">Reference proteome</keyword>
<evidence type="ECO:0000259" key="3">
    <source>
        <dbReference type="PROSITE" id="PS51371"/>
    </source>
</evidence>
<dbReference type="PROSITE" id="PS51901">
    <property type="entry name" value="ACP_MB"/>
    <property type="match status" value="1"/>
</dbReference>
<dbReference type="PROSITE" id="PS51371">
    <property type="entry name" value="CBS"/>
    <property type="match status" value="2"/>
</dbReference>
<dbReference type="KEGG" id="nev:NTE_03282"/>
<accession>A0A075MUH1</accession>
<sequence length="202" mass="21947">MHVVKKPVRQHADPNMTTRVVVRDIMNSPVISASPKDTVRDVAKKMKSEKIGSIIIMDKDKPVGLVTDYDIVTQAVAKDAKPSSVTASDVMQDLHSIESEESITEAARLLRKHGIKRLGVVYKDRLVGIISASDVIAVTPDLVDVVSEKAGIIRGELGRPAGKVSGYCDECGEWSDLLQYDEEGTFICEVCRGEATTTPEPA</sequence>
<dbReference type="Proteomes" id="UP000028194">
    <property type="component" value="Chromosome"/>
</dbReference>
<gene>
    <name evidence="5" type="ORF">NTE_03282</name>
</gene>
<evidence type="ECO:0000313" key="6">
    <source>
        <dbReference type="Proteomes" id="UP000028194"/>
    </source>
</evidence>